<dbReference type="InterPro" id="IPR029044">
    <property type="entry name" value="Nucleotide-diphossugar_trans"/>
</dbReference>
<reference evidence="2" key="1">
    <citation type="submission" date="2018-06" db="EMBL/GenBank/DDBJ databases">
        <title>Aestuariibacter litoralis strain KCTC 52945T.</title>
        <authorList>
            <person name="Li X."/>
            <person name="Salam N."/>
            <person name="Li J.-L."/>
            <person name="Chen Y.-M."/>
            <person name="Yang Z.-W."/>
            <person name="Zhang L.-Y."/>
            <person name="Han M.-X."/>
            <person name="Xiao M."/>
            <person name="Li W.-J."/>
        </authorList>
    </citation>
    <scope>NUCLEOTIDE SEQUENCE [LARGE SCALE GENOMIC DNA]</scope>
    <source>
        <strain evidence="2">KCTC 52945</strain>
    </source>
</reference>
<dbReference type="RefSeq" id="WP_111195946.1">
    <property type="nucleotide sequence ID" value="NZ_QKVK01000001.1"/>
</dbReference>
<evidence type="ECO:0000313" key="2">
    <source>
        <dbReference type="Proteomes" id="UP000248795"/>
    </source>
</evidence>
<accession>A0A2W2BEJ5</accession>
<dbReference type="Gene3D" id="3.90.550.10">
    <property type="entry name" value="Spore Coat Polysaccharide Biosynthesis Protein SpsA, Chain A"/>
    <property type="match status" value="1"/>
</dbReference>
<dbReference type="SUPFAM" id="SSF53448">
    <property type="entry name" value="Nucleotide-diphospho-sugar transferases"/>
    <property type="match status" value="1"/>
</dbReference>
<organism evidence="1 2">
    <name type="scientific">Aestuariivirga litoralis</name>
    <dbReference type="NCBI Taxonomy" id="2650924"/>
    <lineage>
        <taxon>Bacteria</taxon>
        <taxon>Pseudomonadati</taxon>
        <taxon>Pseudomonadota</taxon>
        <taxon>Alphaproteobacteria</taxon>
        <taxon>Hyphomicrobiales</taxon>
        <taxon>Aestuariivirgaceae</taxon>
        <taxon>Aestuariivirga</taxon>
    </lineage>
</organism>
<keyword evidence="2" id="KW-1185">Reference proteome</keyword>
<evidence type="ECO:0008006" key="3">
    <source>
        <dbReference type="Google" id="ProtNLM"/>
    </source>
</evidence>
<sequence>MTVYAFSSFTFSQLGRARVLARTLKALHPDWKLWAVITDRPPEGFVFDPPAEQFDGLLTAEELIGEEAGQWLFGHDIVEACAAVKGPAMARLMDFPDCEKLFFFDPDIALFNTMDEVVGLLDQHAVVLTPHQVDPEPRAARIAIRDNEIASLAHGVFDLGFIAVANDAEGRRFAHWWRDRLLDWCHDNHADGLFVNQKWCNLVPCLFDRVKVLRDPGYNVASRNLSQRRMSFDPAGQALVNGHPLRFFHFTGQGPAAEVKTQGHAGASIEIHELWWWYGRQIAEAAAPEIPAGWWHYGHFDNGVPIPREARHLYRRRASLRMAFPRPFATAGESYFLWLQSQAGDGAQPAAPAGG</sequence>
<proteinExistence type="predicted"/>
<evidence type="ECO:0000313" key="1">
    <source>
        <dbReference type="EMBL" id="PZF78618.1"/>
    </source>
</evidence>
<dbReference type="EMBL" id="QKVK01000001">
    <property type="protein sequence ID" value="PZF78618.1"/>
    <property type="molecule type" value="Genomic_DNA"/>
</dbReference>
<dbReference type="AlphaFoldDB" id="A0A2W2BEJ5"/>
<comment type="caution">
    <text evidence="1">The sequence shown here is derived from an EMBL/GenBank/DDBJ whole genome shotgun (WGS) entry which is preliminary data.</text>
</comment>
<name>A0A2W2BEJ5_9HYPH</name>
<gene>
    <name evidence="1" type="ORF">DK847_02085</name>
</gene>
<protein>
    <recommendedName>
        <fullName evidence="3">Glycosyl transferase</fullName>
    </recommendedName>
</protein>
<dbReference type="Proteomes" id="UP000248795">
    <property type="component" value="Unassembled WGS sequence"/>
</dbReference>